<gene>
    <name evidence="2" type="ORF">ALO47_05066</name>
</gene>
<accession>A0A0P9YG60</accession>
<name>A0A0P9YG60_PSESI</name>
<sequence length="81" mass="9034">MSAHLHRANAVHDVIRKTDMTNKQRLIYSILIALGVLAIMLGLSHLQNSGVISEKTFQYIAIGVAVLVVVLNGIMRRKVRR</sequence>
<proteinExistence type="predicted"/>
<dbReference type="AlphaFoldDB" id="A0A0P9YG60"/>
<reference evidence="2 3" key="1">
    <citation type="submission" date="2015-09" db="EMBL/GenBank/DDBJ databases">
        <title>Genome announcement of multiple Pseudomonas syringae strains.</title>
        <authorList>
            <person name="Thakur S."/>
            <person name="Wang P.W."/>
            <person name="Gong Y."/>
            <person name="Weir B.S."/>
            <person name="Guttman D.S."/>
        </authorList>
    </citation>
    <scope>NUCLEOTIDE SEQUENCE [LARGE SCALE GENOMIC DNA]</scope>
    <source>
        <strain evidence="2 3">ICMP3882</strain>
    </source>
</reference>
<keyword evidence="1" id="KW-0812">Transmembrane</keyword>
<organism evidence="2 3">
    <name type="scientific">Pseudomonas syringae pv. ribicola</name>
    <dbReference type="NCBI Taxonomy" id="55398"/>
    <lineage>
        <taxon>Bacteria</taxon>
        <taxon>Pseudomonadati</taxon>
        <taxon>Pseudomonadota</taxon>
        <taxon>Gammaproteobacteria</taxon>
        <taxon>Pseudomonadales</taxon>
        <taxon>Pseudomonadaceae</taxon>
        <taxon>Pseudomonas</taxon>
    </lineage>
</organism>
<comment type="caution">
    <text evidence="2">The sequence shown here is derived from an EMBL/GenBank/DDBJ whole genome shotgun (WGS) entry which is preliminary data.</text>
</comment>
<dbReference type="PATRIC" id="fig|55398.3.peg.4191"/>
<feature type="transmembrane region" description="Helical" evidence="1">
    <location>
        <begin position="26"/>
        <end position="44"/>
    </location>
</feature>
<evidence type="ECO:0000256" key="1">
    <source>
        <dbReference type="SAM" id="Phobius"/>
    </source>
</evidence>
<dbReference type="EMBL" id="LJRF01000156">
    <property type="protein sequence ID" value="KPY44771.1"/>
    <property type="molecule type" value="Genomic_DNA"/>
</dbReference>
<keyword evidence="1" id="KW-1133">Transmembrane helix</keyword>
<keyword evidence="1" id="KW-0472">Membrane</keyword>
<evidence type="ECO:0000313" key="3">
    <source>
        <dbReference type="Proteomes" id="UP000050554"/>
    </source>
</evidence>
<dbReference type="Proteomes" id="UP000050554">
    <property type="component" value="Unassembled WGS sequence"/>
</dbReference>
<evidence type="ECO:0000313" key="2">
    <source>
        <dbReference type="EMBL" id="KPY44771.1"/>
    </source>
</evidence>
<feature type="transmembrane region" description="Helical" evidence="1">
    <location>
        <begin position="56"/>
        <end position="75"/>
    </location>
</feature>
<protein>
    <submittedName>
        <fullName evidence="2">Uncharacterized protein</fullName>
    </submittedName>
</protein>